<dbReference type="InterPro" id="IPR050297">
    <property type="entry name" value="LipidA_mod_glycosyltrf_83"/>
</dbReference>
<keyword evidence="11" id="KW-1185">Reference proteome</keyword>
<comment type="caution">
    <text evidence="10">The sequence shown here is derived from an EMBL/GenBank/DDBJ whole genome shotgun (WGS) entry which is preliminary data.</text>
</comment>
<feature type="domain" description="Glycosyltransferase RgtA/B/C/D-like" evidence="9">
    <location>
        <begin position="84"/>
        <end position="248"/>
    </location>
</feature>
<evidence type="ECO:0000256" key="3">
    <source>
        <dbReference type="ARBA" id="ARBA00022676"/>
    </source>
</evidence>
<feature type="transmembrane region" description="Helical" evidence="8">
    <location>
        <begin position="86"/>
        <end position="105"/>
    </location>
</feature>
<dbReference type="EMBL" id="JAHYBZ010000008">
    <property type="protein sequence ID" value="MBW6400565.1"/>
    <property type="molecule type" value="Genomic_DNA"/>
</dbReference>
<dbReference type="Pfam" id="PF13231">
    <property type="entry name" value="PMT_2"/>
    <property type="match status" value="1"/>
</dbReference>
<feature type="transmembrane region" description="Helical" evidence="8">
    <location>
        <begin position="319"/>
        <end position="336"/>
    </location>
</feature>
<reference evidence="10 11" key="1">
    <citation type="submission" date="2021-07" db="EMBL/GenBank/DDBJ databases">
        <authorList>
            <person name="So Y."/>
        </authorList>
    </citation>
    <scope>NUCLEOTIDE SEQUENCE [LARGE SCALE GENOMIC DNA]</scope>
    <source>
        <strain evidence="10 11">HJA6</strain>
    </source>
</reference>
<accession>A0ABS7AGV7</accession>
<name>A0ABS7AGV7_9PROT</name>
<feature type="transmembrane region" description="Helical" evidence="8">
    <location>
        <begin position="33"/>
        <end position="56"/>
    </location>
</feature>
<evidence type="ECO:0000256" key="6">
    <source>
        <dbReference type="ARBA" id="ARBA00022989"/>
    </source>
</evidence>
<feature type="transmembrane region" description="Helical" evidence="8">
    <location>
        <begin position="208"/>
        <end position="226"/>
    </location>
</feature>
<evidence type="ECO:0000256" key="1">
    <source>
        <dbReference type="ARBA" id="ARBA00004651"/>
    </source>
</evidence>
<dbReference type="RefSeq" id="WP_219765134.1">
    <property type="nucleotide sequence ID" value="NZ_JAHYBZ010000008.1"/>
</dbReference>
<evidence type="ECO:0000256" key="4">
    <source>
        <dbReference type="ARBA" id="ARBA00022679"/>
    </source>
</evidence>
<evidence type="ECO:0000256" key="8">
    <source>
        <dbReference type="SAM" id="Phobius"/>
    </source>
</evidence>
<evidence type="ECO:0000313" key="11">
    <source>
        <dbReference type="Proteomes" id="UP001196565"/>
    </source>
</evidence>
<keyword evidence="6 8" id="KW-1133">Transmembrane helix</keyword>
<dbReference type="Proteomes" id="UP001196565">
    <property type="component" value="Unassembled WGS sequence"/>
</dbReference>
<dbReference type="PANTHER" id="PTHR33908">
    <property type="entry name" value="MANNOSYLTRANSFERASE YKCB-RELATED"/>
    <property type="match status" value="1"/>
</dbReference>
<evidence type="ECO:0000259" key="9">
    <source>
        <dbReference type="Pfam" id="PF13231"/>
    </source>
</evidence>
<protein>
    <submittedName>
        <fullName evidence="10">Glycosyltransferase family 39 protein</fullName>
    </submittedName>
</protein>
<feature type="transmembrane region" description="Helical" evidence="8">
    <location>
        <begin position="233"/>
        <end position="257"/>
    </location>
</feature>
<gene>
    <name evidence="10" type="ORF">KPL78_22085</name>
</gene>
<feature type="transmembrane region" description="Helical" evidence="8">
    <location>
        <begin position="371"/>
        <end position="389"/>
    </location>
</feature>
<feature type="transmembrane region" description="Helical" evidence="8">
    <location>
        <begin position="342"/>
        <end position="359"/>
    </location>
</feature>
<keyword evidence="5 8" id="KW-0812">Transmembrane</keyword>
<evidence type="ECO:0000256" key="5">
    <source>
        <dbReference type="ARBA" id="ARBA00022692"/>
    </source>
</evidence>
<keyword evidence="2" id="KW-1003">Cell membrane</keyword>
<evidence type="ECO:0000256" key="7">
    <source>
        <dbReference type="ARBA" id="ARBA00023136"/>
    </source>
</evidence>
<dbReference type="PANTHER" id="PTHR33908:SF11">
    <property type="entry name" value="MEMBRANE PROTEIN"/>
    <property type="match status" value="1"/>
</dbReference>
<comment type="subcellular location">
    <subcellularLocation>
        <location evidence="1">Cell membrane</location>
        <topology evidence="1">Multi-pass membrane protein</topology>
    </subcellularLocation>
</comment>
<sequence>MSPEGPITLVAPAAPPKGLSLPSPRVRRLLRSAAVPLFLLAAAFVLRAFAFAAAVIDTDEGLYMLQAREWLRGNWPLVGVWDMHPVGAPAIFSVMMAIFGDAVWVPRLLGVLTTWAGAWALFAIVRFATAPPALGLAAGLLYLAHTTLLGGLATNTEILFIPLTAWSIALGLRATRRALEHDEAPPFAKILGMGLMIGGALAVKPVAVFEGCLAWALLVGPAWWRGLLSWRRVVVYALTYAVLCALPTMALGFAYLLRGEFDAFVNGTFIGPLRYAGSPVALQDAARFILIAVMILFWAFALVPPALIRPRVKQGPVALLRWVAVAWFIAATGAVIMPGMYYQHYFLLWLPPLSLLAALGARRLARVARPGLVVVAFAVLVGGVSVDAWRSSTVPRLYGAIGLGGPDPVREVAAAIRREIEPGDPIWVVNYHPALYVLSEAGLATRYAFPGQLVGPYWRVTGIDPNEEVARILSTNPQVIVVDRGWWPHVRPRIAAMIEEALAEHYDLAAVVYEERGPVEVWRLK</sequence>
<dbReference type="InterPro" id="IPR038731">
    <property type="entry name" value="RgtA/B/C-like"/>
</dbReference>
<keyword evidence="3" id="KW-0328">Glycosyltransferase</keyword>
<keyword evidence="7 8" id="KW-0472">Membrane</keyword>
<feature type="transmembrane region" description="Helical" evidence="8">
    <location>
        <begin position="285"/>
        <end position="307"/>
    </location>
</feature>
<proteinExistence type="predicted"/>
<organism evidence="10 11">
    <name type="scientific">Roseomonas alba</name>
    <dbReference type="NCBI Taxonomy" id="2846776"/>
    <lineage>
        <taxon>Bacteria</taxon>
        <taxon>Pseudomonadati</taxon>
        <taxon>Pseudomonadota</taxon>
        <taxon>Alphaproteobacteria</taxon>
        <taxon>Acetobacterales</taxon>
        <taxon>Roseomonadaceae</taxon>
        <taxon>Roseomonas</taxon>
    </lineage>
</organism>
<evidence type="ECO:0000256" key="2">
    <source>
        <dbReference type="ARBA" id="ARBA00022475"/>
    </source>
</evidence>
<evidence type="ECO:0000313" key="10">
    <source>
        <dbReference type="EMBL" id="MBW6400565.1"/>
    </source>
</evidence>
<keyword evidence="4" id="KW-0808">Transferase</keyword>